<dbReference type="InterPro" id="IPR002937">
    <property type="entry name" value="Amino_oxidase"/>
</dbReference>
<dbReference type="EMBL" id="JAVLVU010000001">
    <property type="protein sequence ID" value="MDT3405161.1"/>
    <property type="molecule type" value="Genomic_DNA"/>
</dbReference>
<evidence type="ECO:0000256" key="2">
    <source>
        <dbReference type="ARBA" id="ARBA00004814"/>
    </source>
</evidence>
<dbReference type="EC" id="1.13.12.3" evidence="4"/>
<evidence type="ECO:0000256" key="4">
    <source>
        <dbReference type="ARBA" id="ARBA00012535"/>
    </source>
</evidence>
<name>A0ABU3GZW5_9SPHI</name>
<proteinExistence type="inferred from homology"/>
<organism evidence="10 11">
    <name type="scientific">Mucilaginibacter terrae</name>
    <dbReference type="NCBI Taxonomy" id="1955052"/>
    <lineage>
        <taxon>Bacteria</taxon>
        <taxon>Pseudomonadati</taxon>
        <taxon>Bacteroidota</taxon>
        <taxon>Sphingobacteriia</taxon>
        <taxon>Sphingobacteriales</taxon>
        <taxon>Sphingobacteriaceae</taxon>
        <taxon>Mucilaginibacter</taxon>
    </lineage>
</organism>
<dbReference type="PRINTS" id="PR00757">
    <property type="entry name" value="AMINEOXDASEF"/>
</dbReference>
<dbReference type="SUPFAM" id="SSF54373">
    <property type="entry name" value="FAD-linked reductases, C-terminal domain"/>
    <property type="match status" value="1"/>
</dbReference>
<evidence type="ECO:0000259" key="9">
    <source>
        <dbReference type="Pfam" id="PF01593"/>
    </source>
</evidence>
<comment type="caution">
    <text evidence="10">The sequence shown here is derived from an EMBL/GenBank/DDBJ whole genome shotgun (WGS) entry which is preliminary data.</text>
</comment>
<evidence type="ECO:0000256" key="7">
    <source>
        <dbReference type="ARBA" id="ARBA00023070"/>
    </source>
</evidence>
<dbReference type="InterPro" id="IPR001613">
    <property type="entry name" value="Flavin_amine_oxidase"/>
</dbReference>
<comment type="pathway">
    <text evidence="2">Plant hormone metabolism; auxin biosynthesis.</text>
</comment>
<feature type="domain" description="Amine oxidase" evidence="9">
    <location>
        <begin position="14"/>
        <end position="433"/>
    </location>
</feature>
<keyword evidence="7" id="KW-0073">Auxin biosynthesis</keyword>
<dbReference type="Pfam" id="PF01593">
    <property type="entry name" value="Amino_oxidase"/>
    <property type="match status" value="1"/>
</dbReference>
<dbReference type="PANTHER" id="PTHR10742:SF410">
    <property type="entry name" value="LYSINE-SPECIFIC HISTONE DEMETHYLASE 2"/>
    <property type="match status" value="1"/>
</dbReference>
<evidence type="ECO:0000256" key="8">
    <source>
        <dbReference type="ARBA" id="ARBA00047321"/>
    </source>
</evidence>
<evidence type="ECO:0000256" key="5">
    <source>
        <dbReference type="ARBA" id="ARBA00017871"/>
    </source>
</evidence>
<dbReference type="Gene3D" id="3.50.50.60">
    <property type="entry name" value="FAD/NAD(P)-binding domain"/>
    <property type="match status" value="1"/>
</dbReference>
<accession>A0ABU3GZW5</accession>
<evidence type="ECO:0000256" key="3">
    <source>
        <dbReference type="ARBA" id="ARBA00005833"/>
    </source>
</evidence>
<dbReference type="RefSeq" id="WP_311953355.1">
    <property type="nucleotide sequence ID" value="NZ_JAVLVU010000001.1"/>
</dbReference>
<evidence type="ECO:0000313" key="11">
    <source>
        <dbReference type="Proteomes" id="UP001258315"/>
    </source>
</evidence>
<dbReference type="InterPro" id="IPR050281">
    <property type="entry name" value="Flavin_monoamine_oxidase"/>
</dbReference>
<dbReference type="Proteomes" id="UP001258315">
    <property type="component" value="Unassembled WGS sequence"/>
</dbReference>
<evidence type="ECO:0000256" key="1">
    <source>
        <dbReference type="ARBA" id="ARBA00001974"/>
    </source>
</evidence>
<comment type="cofactor">
    <cofactor evidence="1">
        <name>FAD</name>
        <dbReference type="ChEBI" id="CHEBI:57692"/>
    </cofactor>
</comment>
<evidence type="ECO:0000313" key="10">
    <source>
        <dbReference type="EMBL" id="MDT3405161.1"/>
    </source>
</evidence>
<dbReference type="SUPFAM" id="SSF51905">
    <property type="entry name" value="FAD/NAD(P)-binding domain"/>
    <property type="match status" value="1"/>
</dbReference>
<protein>
    <recommendedName>
        <fullName evidence="5">Tryptophan 2-monooxygenase</fullName>
        <ecNumber evidence="4">1.13.12.3</ecNumber>
    </recommendedName>
</protein>
<dbReference type="InterPro" id="IPR036188">
    <property type="entry name" value="FAD/NAD-bd_sf"/>
</dbReference>
<reference evidence="11" key="1">
    <citation type="submission" date="2023-07" db="EMBL/GenBank/DDBJ databases">
        <title>Functional and genomic diversity of the sorghum phyllosphere microbiome.</title>
        <authorList>
            <person name="Shade A."/>
        </authorList>
    </citation>
    <scope>NUCLEOTIDE SEQUENCE [LARGE SCALE GENOMIC DNA]</scope>
    <source>
        <strain evidence="11">SORGH_AS_0422</strain>
    </source>
</reference>
<keyword evidence="11" id="KW-1185">Reference proteome</keyword>
<gene>
    <name evidence="10" type="ORF">QE417_004233</name>
</gene>
<sequence>MENTDVLIIGAGAAGLMAAYTLSKAGKKVTVLEACNRTGGRIHTIHNASFFNHAELGAEFVHGNLPISLNLLGKAGITYHPAKGQMWHYRNGTFKQDAAMVEGWDELIEKLHQLKHDVTLDEFLAKYFVDERYNGLKESVRQYAAGYDTADPAKLSAFAMRNEWENEDDSAQYRLDSGYCSLINYLCEEIKQNSGFIYLNAPVSNVEWQTGKATISTADGDTYEATKVIFAIPLGVWQAHKKAKGHITISPEIPAYHEALQKLGFGAIIKVLLQFDEPFWEDAEATARAGQSLDDIMFLFSEETVPTWWTQLPERSPLLTGWLGGPPAVKFVGYTNQQIMHEAVESLTHIFNRSADALKEKLVAWHVANWTAEPYIYGSYAYDTVHTTEALKVLHQPVDNTLYFAGEFMYQGASMGTVEAALASGKDVADNLI</sequence>
<comment type="catalytic activity">
    <reaction evidence="8">
        <text>L-tryptophan + O2 = indole-3-acetamide + CO2 + H2O</text>
        <dbReference type="Rhea" id="RHEA:16165"/>
        <dbReference type="ChEBI" id="CHEBI:15377"/>
        <dbReference type="ChEBI" id="CHEBI:15379"/>
        <dbReference type="ChEBI" id="CHEBI:16031"/>
        <dbReference type="ChEBI" id="CHEBI:16526"/>
        <dbReference type="ChEBI" id="CHEBI:57912"/>
        <dbReference type="EC" id="1.13.12.3"/>
    </reaction>
</comment>
<evidence type="ECO:0000256" key="6">
    <source>
        <dbReference type="ARBA" id="ARBA00023002"/>
    </source>
</evidence>
<dbReference type="PANTHER" id="PTHR10742">
    <property type="entry name" value="FLAVIN MONOAMINE OXIDASE"/>
    <property type="match status" value="1"/>
</dbReference>
<keyword evidence="6" id="KW-0560">Oxidoreductase</keyword>
<comment type="similarity">
    <text evidence="3">Belongs to the tryptophan 2-monooxygenase family.</text>
</comment>